<gene>
    <name evidence="1" type="ORF">QYM36_001094</name>
</gene>
<dbReference type="EMBL" id="JAVRJZ010000003">
    <property type="protein sequence ID" value="KAK2724475.1"/>
    <property type="molecule type" value="Genomic_DNA"/>
</dbReference>
<keyword evidence="2" id="KW-1185">Reference proteome</keyword>
<accession>A0AA88I9N7</accession>
<dbReference type="AlphaFoldDB" id="A0AA88I9N7"/>
<dbReference type="Proteomes" id="UP001187531">
    <property type="component" value="Unassembled WGS sequence"/>
</dbReference>
<comment type="caution">
    <text evidence="1">The sequence shown here is derived from an EMBL/GenBank/DDBJ whole genome shotgun (WGS) entry which is preliminary data.</text>
</comment>
<reference evidence="1" key="1">
    <citation type="submission" date="2023-07" db="EMBL/GenBank/DDBJ databases">
        <title>Chromosome-level genome assembly of Artemia franciscana.</title>
        <authorList>
            <person name="Jo E."/>
        </authorList>
    </citation>
    <scope>NUCLEOTIDE SEQUENCE</scope>
    <source>
        <tissue evidence="1">Whole body</tissue>
    </source>
</reference>
<evidence type="ECO:0000313" key="2">
    <source>
        <dbReference type="Proteomes" id="UP001187531"/>
    </source>
</evidence>
<proteinExistence type="predicted"/>
<sequence>MVNVVGPVKPTSVGTRLKQNVEPTMLDVVVVMTRLVIVLVEKKMRPIVLTWLKEESILLPITVELKPRRKIKII</sequence>
<protein>
    <submittedName>
        <fullName evidence="1">Uncharacterized protein</fullName>
    </submittedName>
</protein>
<organism evidence="1 2">
    <name type="scientific">Artemia franciscana</name>
    <name type="common">Brine shrimp</name>
    <name type="synonym">Artemia sanfranciscana</name>
    <dbReference type="NCBI Taxonomy" id="6661"/>
    <lineage>
        <taxon>Eukaryota</taxon>
        <taxon>Metazoa</taxon>
        <taxon>Ecdysozoa</taxon>
        <taxon>Arthropoda</taxon>
        <taxon>Crustacea</taxon>
        <taxon>Branchiopoda</taxon>
        <taxon>Anostraca</taxon>
        <taxon>Artemiidae</taxon>
        <taxon>Artemia</taxon>
    </lineage>
</organism>
<evidence type="ECO:0000313" key="1">
    <source>
        <dbReference type="EMBL" id="KAK2724475.1"/>
    </source>
</evidence>
<name>A0AA88I9N7_ARTSF</name>